<feature type="region of interest" description="Disordered" evidence="5">
    <location>
        <begin position="248"/>
        <end position="276"/>
    </location>
</feature>
<dbReference type="EMBL" id="JAPVEA010000007">
    <property type="protein sequence ID" value="KAJ5443900.1"/>
    <property type="molecule type" value="Genomic_DNA"/>
</dbReference>
<evidence type="ECO:0000256" key="1">
    <source>
        <dbReference type="ARBA" id="ARBA00004127"/>
    </source>
</evidence>
<feature type="transmembrane region" description="Helical" evidence="6">
    <location>
        <begin position="97"/>
        <end position="119"/>
    </location>
</feature>
<reference evidence="8" key="2">
    <citation type="journal article" date="2023" name="IMA Fungus">
        <title>Comparative genomic study of the Penicillium genus elucidates a diverse pangenome and 15 lateral gene transfer events.</title>
        <authorList>
            <person name="Petersen C."/>
            <person name="Sorensen T."/>
            <person name="Nielsen M.R."/>
            <person name="Sondergaard T.E."/>
            <person name="Sorensen J.L."/>
            <person name="Fitzpatrick D.A."/>
            <person name="Frisvad J.C."/>
            <person name="Nielsen K.L."/>
        </authorList>
    </citation>
    <scope>NUCLEOTIDE SEQUENCE</scope>
    <source>
        <strain evidence="8">IBT 16125</strain>
    </source>
</reference>
<evidence type="ECO:0000256" key="6">
    <source>
        <dbReference type="SAM" id="Phobius"/>
    </source>
</evidence>
<dbReference type="GO" id="GO:0012505">
    <property type="term" value="C:endomembrane system"/>
    <property type="evidence" value="ECO:0007669"/>
    <property type="project" value="UniProtKB-SubCell"/>
</dbReference>
<feature type="compositionally biased region" description="Polar residues" evidence="5">
    <location>
        <begin position="259"/>
        <end position="276"/>
    </location>
</feature>
<evidence type="ECO:0000313" key="8">
    <source>
        <dbReference type="EMBL" id="KAJ5443900.1"/>
    </source>
</evidence>
<keyword evidence="4 6" id="KW-0472">Membrane</keyword>
<sequence>MWIISFWVFPIISACMWLAMLITLLAVWLRDGKPVYPSMDDGQTIAFISDVGAFGIKPFFITGSVVTIVFLVLALLSERWLRHAGQLVPNKGLWDKLCAIASILFAIAGGAGLILLSIFDTFRHQHLHHGFLIMFLGGYIISAILICAEYLRLGLSYRRQHRVLLASFMIKATFVIIEVGLTIGLGICMISSDSSKKNLGAILEWIVALVFTGYILSFVVDLLPSVRTRKRVPQGEKYASMMTIPHGSGESLPHASLEQPLTTDSMGPGSRRTQCV</sequence>
<evidence type="ECO:0000256" key="5">
    <source>
        <dbReference type="SAM" id="MobiDB-lite"/>
    </source>
</evidence>
<feature type="transmembrane region" description="Helical" evidence="6">
    <location>
        <begin position="202"/>
        <end position="223"/>
    </location>
</feature>
<dbReference type="Pfam" id="PF10277">
    <property type="entry name" value="Frag1"/>
    <property type="match status" value="1"/>
</dbReference>
<protein>
    <recommendedName>
        <fullName evidence="7">CWH43-like N-terminal domain-containing protein</fullName>
    </recommendedName>
</protein>
<comment type="subcellular location">
    <subcellularLocation>
        <location evidence="1">Endomembrane system</location>
        <topology evidence="1">Multi-pass membrane protein</topology>
    </subcellularLocation>
</comment>
<keyword evidence="9" id="KW-1185">Reference proteome</keyword>
<feature type="transmembrane region" description="Helical" evidence="6">
    <location>
        <begin position="163"/>
        <end position="190"/>
    </location>
</feature>
<proteinExistence type="predicted"/>
<dbReference type="Proteomes" id="UP001213681">
    <property type="component" value="Unassembled WGS sequence"/>
</dbReference>
<feature type="transmembrane region" description="Helical" evidence="6">
    <location>
        <begin position="59"/>
        <end position="76"/>
    </location>
</feature>
<dbReference type="GO" id="GO:0005886">
    <property type="term" value="C:plasma membrane"/>
    <property type="evidence" value="ECO:0007669"/>
    <property type="project" value="TreeGrafter"/>
</dbReference>
<evidence type="ECO:0000256" key="3">
    <source>
        <dbReference type="ARBA" id="ARBA00022989"/>
    </source>
</evidence>
<dbReference type="AlphaFoldDB" id="A0AAD6C3H8"/>
<gene>
    <name evidence="8" type="ORF">N7458_007772</name>
</gene>
<dbReference type="GeneID" id="81601397"/>
<evidence type="ECO:0000256" key="4">
    <source>
        <dbReference type="ARBA" id="ARBA00023136"/>
    </source>
</evidence>
<dbReference type="InterPro" id="IPR050911">
    <property type="entry name" value="DRAM/TMEM150_Autophagy_Mod"/>
</dbReference>
<keyword evidence="2 6" id="KW-0812">Transmembrane</keyword>
<feature type="transmembrane region" description="Helical" evidence="6">
    <location>
        <begin position="131"/>
        <end position="151"/>
    </location>
</feature>
<organism evidence="8 9">
    <name type="scientific">Penicillium daleae</name>
    <dbReference type="NCBI Taxonomy" id="63821"/>
    <lineage>
        <taxon>Eukaryota</taxon>
        <taxon>Fungi</taxon>
        <taxon>Dikarya</taxon>
        <taxon>Ascomycota</taxon>
        <taxon>Pezizomycotina</taxon>
        <taxon>Eurotiomycetes</taxon>
        <taxon>Eurotiomycetidae</taxon>
        <taxon>Eurotiales</taxon>
        <taxon>Aspergillaceae</taxon>
        <taxon>Penicillium</taxon>
    </lineage>
</organism>
<reference evidence="8" key="1">
    <citation type="submission" date="2022-12" db="EMBL/GenBank/DDBJ databases">
        <authorList>
            <person name="Petersen C."/>
        </authorList>
    </citation>
    <scope>NUCLEOTIDE SEQUENCE</scope>
    <source>
        <strain evidence="8">IBT 16125</strain>
    </source>
</reference>
<feature type="transmembrane region" description="Helical" evidence="6">
    <location>
        <begin position="7"/>
        <end position="29"/>
    </location>
</feature>
<dbReference type="InterPro" id="IPR019402">
    <property type="entry name" value="CWH43_N"/>
</dbReference>
<evidence type="ECO:0000259" key="7">
    <source>
        <dbReference type="Pfam" id="PF10277"/>
    </source>
</evidence>
<evidence type="ECO:0000256" key="2">
    <source>
        <dbReference type="ARBA" id="ARBA00022692"/>
    </source>
</evidence>
<dbReference type="PANTHER" id="PTHR21324">
    <property type="entry name" value="FASTING-INDUCIBLE INTEGRAL MEMBRANE PROTEIN TM6P1-RELATED"/>
    <property type="match status" value="1"/>
</dbReference>
<comment type="caution">
    <text evidence="8">The sequence shown here is derived from an EMBL/GenBank/DDBJ whole genome shotgun (WGS) entry which is preliminary data.</text>
</comment>
<feature type="domain" description="CWH43-like N-terminal" evidence="7">
    <location>
        <begin position="5"/>
        <end position="223"/>
    </location>
</feature>
<dbReference type="RefSeq" id="XP_056763980.1">
    <property type="nucleotide sequence ID" value="XM_056911154.1"/>
</dbReference>
<accession>A0AAD6C3H8</accession>
<keyword evidence="3 6" id="KW-1133">Transmembrane helix</keyword>
<dbReference type="PANTHER" id="PTHR21324:SF2">
    <property type="entry name" value="EG:22E5.9 PROTEIN"/>
    <property type="match status" value="1"/>
</dbReference>
<evidence type="ECO:0000313" key="9">
    <source>
        <dbReference type="Proteomes" id="UP001213681"/>
    </source>
</evidence>
<name>A0AAD6C3H8_9EURO</name>